<sequence length="418" mass="44307">MMATKQRPIEIDSGLKDEVNKIESLEHRLANLSTSSEEGKAAGKANLNLLSRIRAKQQEKQQKPAKAADDNLAIFETNTTESSTSTPVLLPPPMVNEIFSVPPVEQPMQTTQNPAPSSDLLGGIMNDVTAGPAKTTISPPGNEYIEDMEDMEDLSALYGISAPDNAATNDAGIEGSELYPDLVEDTTVMETAAYDEVAEIAALVPSVAPPVSQVADEPSAAANPELVEEQRAILESIKRDNAVLARSSDSQMNALPTEARAASAEGNAVQELVDAQLAAALQKQFDDEERERAREENDGNNNAGVTDSITDFFKGMLGSDTTPAPTPDTTRGRQRPSNQSSARGGVVAAQQPMFSCFVDSLTGVAKTIGLGDVVGSQDVSGSAGPSSARQGLLNEEEGGGGYYENMTERLTDNDHLNR</sequence>
<organism evidence="2">
    <name type="scientific">Corethron hystrix</name>
    <dbReference type="NCBI Taxonomy" id="216773"/>
    <lineage>
        <taxon>Eukaryota</taxon>
        <taxon>Sar</taxon>
        <taxon>Stramenopiles</taxon>
        <taxon>Ochrophyta</taxon>
        <taxon>Bacillariophyta</taxon>
        <taxon>Coscinodiscophyceae</taxon>
        <taxon>Corethrophycidae</taxon>
        <taxon>Corethrales</taxon>
        <taxon>Corethraceae</taxon>
        <taxon>Corethron</taxon>
    </lineage>
</organism>
<protein>
    <submittedName>
        <fullName evidence="2">Uncharacterized protein</fullName>
    </submittedName>
</protein>
<feature type="compositionally biased region" description="Low complexity" evidence="1">
    <location>
        <begin position="320"/>
        <end position="329"/>
    </location>
</feature>
<name>A0A7S1B6N8_9STRA</name>
<accession>A0A7S1B6N8</accession>
<evidence type="ECO:0000313" key="2">
    <source>
        <dbReference type="EMBL" id="CAD8876239.1"/>
    </source>
</evidence>
<feature type="compositionally biased region" description="Basic and acidic residues" evidence="1">
    <location>
        <begin position="406"/>
        <end position="418"/>
    </location>
</feature>
<evidence type="ECO:0000256" key="1">
    <source>
        <dbReference type="SAM" id="MobiDB-lite"/>
    </source>
</evidence>
<proteinExistence type="predicted"/>
<feature type="region of interest" description="Disordered" evidence="1">
    <location>
        <begin position="376"/>
        <end position="418"/>
    </location>
</feature>
<dbReference type="AlphaFoldDB" id="A0A7S1B6N8"/>
<gene>
    <name evidence="2" type="ORF">CHYS00102_LOCUS3417</name>
</gene>
<reference evidence="2" key="1">
    <citation type="submission" date="2021-01" db="EMBL/GenBank/DDBJ databases">
        <authorList>
            <person name="Corre E."/>
            <person name="Pelletier E."/>
            <person name="Niang G."/>
            <person name="Scheremetjew M."/>
            <person name="Finn R."/>
            <person name="Kale V."/>
            <person name="Holt S."/>
            <person name="Cochrane G."/>
            <person name="Meng A."/>
            <person name="Brown T."/>
            <person name="Cohen L."/>
        </authorList>
    </citation>
    <scope>NUCLEOTIDE SEQUENCE</scope>
    <source>
        <strain evidence="2">308</strain>
    </source>
</reference>
<dbReference type="EMBL" id="HBFR01004946">
    <property type="protein sequence ID" value="CAD8876239.1"/>
    <property type="molecule type" value="Transcribed_RNA"/>
</dbReference>
<feature type="compositionally biased region" description="Polar residues" evidence="1">
    <location>
        <begin position="377"/>
        <end position="389"/>
    </location>
</feature>
<feature type="region of interest" description="Disordered" evidence="1">
    <location>
        <begin position="284"/>
        <end position="346"/>
    </location>
</feature>